<evidence type="ECO:0000313" key="3">
    <source>
        <dbReference type="EMBL" id="KAF1955055.1"/>
    </source>
</evidence>
<feature type="region of interest" description="Disordered" evidence="1">
    <location>
        <begin position="83"/>
        <end position="111"/>
    </location>
</feature>
<keyword evidence="4" id="KW-1185">Reference proteome</keyword>
<proteinExistence type="predicted"/>
<name>A0A6A5TQT4_9PLEO</name>
<dbReference type="AlphaFoldDB" id="A0A6A5TQT4"/>
<feature type="signal peptide" evidence="2">
    <location>
        <begin position="1"/>
        <end position="35"/>
    </location>
</feature>
<dbReference type="Proteomes" id="UP000800035">
    <property type="component" value="Unassembled WGS sequence"/>
</dbReference>
<organism evidence="3 4">
    <name type="scientific">Byssothecium circinans</name>
    <dbReference type="NCBI Taxonomy" id="147558"/>
    <lineage>
        <taxon>Eukaryota</taxon>
        <taxon>Fungi</taxon>
        <taxon>Dikarya</taxon>
        <taxon>Ascomycota</taxon>
        <taxon>Pezizomycotina</taxon>
        <taxon>Dothideomycetes</taxon>
        <taxon>Pleosporomycetidae</taxon>
        <taxon>Pleosporales</taxon>
        <taxon>Massarineae</taxon>
        <taxon>Massarinaceae</taxon>
        <taxon>Byssothecium</taxon>
    </lineage>
</organism>
<keyword evidence="2" id="KW-0732">Signal</keyword>
<gene>
    <name evidence="3" type="ORF">CC80DRAFT_111122</name>
</gene>
<feature type="chain" id="PRO_5025552380" evidence="2">
    <location>
        <begin position="36"/>
        <end position="172"/>
    </location>
</feature>
<evidence type="ECO:0000256" key="1">
    <source>
        <dbReference type="SAM" id="MobiDB-lite"/>
    </source>
</evidence>
<evidence type="ECO:0000313" key="4">
    <source>
        <dbReference type="Proteomes" id="UP000800035"/>
    </source>
</evidence>
<accession>A0A6A5TQT4</accession>
<reference evidence="3" key="1">
    <citation type="journal article" date="2020" name="Stud. Mycol.">
        <title>101 Dothideomycetes genomes: a test case for predicting lifestyles and emergence of pathogens.</title>
        <authorList>
            <person name="Haridas S."/>
            <person name="Albert R."/>
            <person name="Binder M."/>
            <person name="Bloem J."/>
            <person name="Labutti K."/>
            <person name="Salamov A."/>
            <person name="Andreopoulos B."/>
            <person name="Baker S."/>
            <person name="Barry K."/>
            <person name="Bills G."/>
            <person name="Bluhm B."/>
            <person name="Cannon C."/>
            <person name="Castanera R."/>
            <person name="Culley D."/>
            <person name="Daum C."/>
            <person name="Ezra D."/>
            <person name="Gonzalez J."/>
            <person name="Henrissat B."/>
            <person name="Kuo A."/>
            <person name="Liang C."/>
            <person name="Lipzen A."/>
            <person name="Lutzoni F."/>
            <person name="Magnuson J."/>
            <person name="Mondo S."/>
            <person name="Nolan M."/>
            <person name="Ohm R."/>
            <person name="Pangilinan J."/>
            <person name="Park H.-J."/>
            <person name="Ramirez L."/>
            <person name="Alfaro M."/>
            <person name="Sun H."/>
            <person name="Tritt A."/>
            <person name="Yoshinaga Y."/>
            <person name="Zwiers L.-H."/>
            <person name="Turgeon B."/>
            <person name="Goodwin S."/>
            <person name="Spatafora J."/>
            <person name="Crous P."/>
            <person name="Grigoriev I."/>
        </authorList>
    </citation>
    <scope>NUCLEOTIDE SEQUENCE</scope>
    <source>
        <strain evidence="3">CBS 675.92</strain>
    </source>
</reference>
<protein>
    <submittedName>
        <fullName evidence="3">Uncharacterized protein</fullName>
    </submittedName>
</protein>
<dbReference type="EMBL" id="ML976996">
    <property type="protein sequence ID" value="KAF1955055.1"/>
    <property type="molecule type" value="Genomic_DNA"/>
</dbReference>
<feature type="compositionally biased region" description="Polar residues" evidence="1">
    <location>
        <begin position="85"/>
        <end position="111"/>
    </location>
</feature>
<evidence type="ECO:0000256" key="2">
    <source>
        <dbReference type="SAM" id="SignalP"/>
    </source>
</evidence>
<sequence>MDEVCGYGMLWRFVTSWNGVFLRFVLCQYPAPVSANGNDSSLVAELFPSIPPILLSYSPYENQTTASLLPSVILPSSVSRPNDAIPSSTSNALPSTNAPNPRTSHVSQSSDTRFHISSAKLIQRAWSTYDDEVCEGGLESFLRVAVVRAVIFAGERNDGGGLAAAAVGGRCR</sequence>